<organism evidence="1 2">
    <name type="scientific">Thalassovita gelatinovora</name>
    <name type="common">Thalassobius gelatinovorus</name>
    <dbReference type="NCBI Taxonomy" id="53501"/>
    <lineage>
        <taxon>Bacteria</taxon>
        <taxon>Pseudomonadati</taxon>
        <taxon>Pseudomonadota</taxon>
        <taxon>Alphaproteobacteria</taxon>
        <taxon>Rhodobacterales</taxon>
        <taxon>Roseobacteraceae</taxon>
        <taxon>Thalassovita</taxon>
    </lineage>
</organism>
<name>A0A0P1F9M7_THAGE</name>
<evidence type="ECO:0000313" key="1">
    <source>
        <dbReference type="EMBL" id="CUH64864.1"/>
    </source>
</evidence>
<keyword evidence="2" id="KW-1185">Reference proteome</keyword>
<evidence type="ECO:0000313" key="2">
    <source>
        <dbReference type="Proteomes" id="UP000051587"/>
    </source>
</evidence>
<dbReference type="AlphaFoldDB" id="A0A0P1F9M7"/>
<dbReference type="EMBL" id="CYSA01000015">
    <property type="protein sequence ID" value="CUH64864.1"/>
    <property type="molecule type" value="Genomic_DNA"/>
</dbReference>
<gene>
    <name evidence="1" type="ORF">TG4357_01542</name>
</gene>
<protein>
    <submittedName>
        <fullName evidence="1">Uncharacterized protein</fullName>
    </submittedName>
</protein>
<proteinExistence type="predicted"/>
<sequence length="63" mass="6864">MGCGIEKLARLIGRTQATIDGTMMDMTVRLIVVSPDQIYGIFHTSAAANGIPVKSWRTVTLTR</sequence>
<accession>A0A0P1F9M7</accession>
<reference evidence="1 2" key="1">
    <citation type="submission" date="2015-09" db="EMBL/GenBank/DDBJ databases">
        <authorList>
            <consortium name="Swine Surveillance"/>
        </authorList>
    </citation>
    <scope>NUCLEOTIDE SEQUENCE [LARGE SCALE GENOMIC DNA]</scope>
    <source>
        <strain evidence="1 2">CECT 4357</strain>
    </source>
</reference>
<dbReference type="Proteomes" id="UP000051587">
    <property type="component" value="Unassembled WGS sequence"/>
</dbReference>